<evidence type="ECO:0000256" key="2">
    <source>
        <dbReference type="ARBA" id="ARBA00022771"/>
    </source>
</evidence>
<keyword evidence="3" id="KW-0862">Zinc</keyword>
<feature type="domain" description="B box-type" evidence="7">
    <location>
        <begin position="129"/>
        <end position="179"/>
    </location>
</feature>
<accession>A0A9D4R0B8</accession>
<dbReference type="PROSITE" id="PS00518">
    <property type="entry name" value="ZF_RING_1"/>
    <property type="match status" value="1"/>
</dbReference>
<dbReference type="InterPro" id="IPR001841">
    <property type="entry name" value="Znf_RING"/>
</dbReference>
<dbReference type="Gene3D" id="3.30.40.10">
    <property type="entry name" value="Zinc/RING finger domain, C3HC4 (zinc finger)"/>
    <property type="match status" value="1"/>
</dbReference>
<dbReference type="SUPFAM" id="SSF57850">
    <property type="entry name" value="RING/U-box"/>
    <property type="match status" value="1"/>
</dbReference>
<comment type="caution">
    <text evidence="8">The sequence shown here is derived from an EMBL/GenBank/DDBJ whole genome shotgun (WGS) entry which is preliminary data.</text>
</comment>
<dbReference type="InterPro" id="IPR018957">
    <property type="entry name" value="Znf_C3HC4_RING-type"/>
</dbReference>
<dbReference type="SUPFAM" id="SSF57845">
    <property type="entry name" value="B-box zinc-binding domain"/>
    <property type="match status" value="1"/>
</dbReference>
<dbReference type="InterPro" id="IPR000315">
    <property type="entry name" value="Znf_B-box"/>
</dbReference>
<proteinExistence type="predicted"/>
<dbReference type="PANTHER" id="PTHR25462">
    <property type="entry name" value="BONUS, ISOFORM C-RELATED"/>
    <property type="match status" value="1"/>
</dbReference>
<dbReference type="InterPro" id="IPR047153">
    <property type="entry name" value="TRIM45/56/19-like"/>
</dbReference>
<dbReference type="InterPro" id="IPR013083">
    <property type="entry name" value="Znf_RING/FYVE/PHD"/>
</dbReference>
<protein>
    <submittedName>
        <fullName evidence="8">Uncharacterized protein</fullName>
    </submittedName>
</protein>
<dbReference type="InterPro" id="IPR017907">
    <property type="entry name" value="Znf_RING_CS"/>
</dbReference>
<keyword evidence="2 4" id="KW-0863">Zinc-finger</keyword>
<keyword evidence="5" id="KW-0175">Coiled coil</keyword>
<name>A0A9D4R0B8_DREPO</name>
<reference evidence="8" key="1">
    <citation type="journal article" date="2019" name="bioRxiv">
        <title>The Genome of the Zebra Mussel, Dreissena polymorpha: A Resource for Invasive Species Research.</title>
        <authorList>
            <person name="McCartney M.A."/>
            <person name="Auch B."/>
            <person name="Kono T."/>
            <person name="Mallez S."/>
            <person name="Zhang Y."/>
            <person name="Obille A."/>
            <person name="Becker A."/>
            <person name="Abrahante J.E."/>
            <person name="Garbe J."/>
            <person name="Badalamenti J.P."/>
            <person name="Herman A."/>
            <person name="Mangelson H."/>
            <person name="Liachko I."/>
            <person name="Sullivan S."/>
            <person name="Sone E.D."/>
            <person name="Koren S."/>
            <person name="Silverstein K.A.T."/>
            <person name="Beckman K.B."/>
            <person name="Gohl D.M."/>
        </authorList>
    </citation>
    <scope>NUCLEOTIDE SEQUENCE</scope>
    <source>
        <strain evidence="8">Duluth1</strain>
        <tissue evidence="8">Whole animal</tissue>
    </source>
</reference>
<dbReference type="PROSITE" id="PS50089">
    <property type="entry name" value="ZF_RING_2"/>
    <property type="match status" value="1"/>
</dbReference>
<evidence type="ECO:0000259" key="6">
    <source>
        <dbReference type="PROSITE" id="PS50089"/>
    </source>
</evidence>
<keyword evidence="1" id="KW-0479">Metal-binding</keyword>
<evidence type="ECO:0000256" key="5">
    <source>
        <dbReference type="SAM" id="Coils"/>
    </source>
</evidence>
<dbReference type="AlphaFoldDB" id="A0A9D4R0B8"/>
<feature type="coiled-coil region" evidence="5">
    <location>
        <begin position="202"/>
        <end position="236"/>
    </location>
</feature>
<evidence type="ECO:0000259" key="7">
    <source>
        <dbReference type="PROSITE" id="PS50119"/>
    </source>
</evidence>
<dbReference type="Proteomes" id="UP000828390">
    <property type="component" value="Unassembled WGS sequence"/>
</dbReference>
<evidence type="ECO:0000256" key="4">
    <source>
        <dbReference type="PROSITE-ProRule" id="PRU00024"/>
    </source>
</evidence>
<evidence type="ECO:0000256" key="1">
    <source>
        <dbReference type="ARBA" id="ARBA00022723"/>
    </source>
</evidence>
<dbReference type="PANTHER" id="PTHR25462:SF296">
    <property type="entry name" value="MEIOTIC P26, ISOFORM F"/>
    <property type="match status" value="1"/>
</dbReference>
<reference evidence="8" key="2">
    <citation type="submission" date="2020-11" db="EMBL/GenBank/DDBJ databases">
        <authorList>
            <person name="McCartney M.A."/>
            <person name="Auch B."/>
            <person name="Kono T."/>
            <person name="Mallez S."/>
            <person name="Becker A."/>
            <person name="Gohl D.M."/>
            <person name="Silverstein K.A.T."/>
            <person name="Koren S."/>
            <person name="Bechman K.B."/>
            <person name="Herman A."/>
            <person name="Abrahante J.E."/>
            <person name="Garbe J."/>
        </authorList>
    </citation>
    <scope>NUCLEOTIDE SEQUENCE</scope>
    <source>
        <strain evidence="8">Duluth1</strain>
        <tissue evidence="8">Whole animal</tissue>
    </source>
</reference>
<dbReference type="OrthoDB" id="6105938at2759"/>
<keyword evidence="9" id="KW-1185">Reference proteome</keyword>
<organism evidence="8 9">
    <name type="scientific">Dreissena polymorpha</name>
    <name type="common">Zebra mussel</name>
    <name type="synonym">Mytilus polymorpha</name>
    <dbReference type="NCBI Taxonomy" id="45954"/>
    <lineage>
        <taxon>Eukaryota</taxon>
        <taxon>Metazoa</taxon>
        <taxon>Spiralia</taxon>
        <taxon>Lophotrochozoa</taxon>
        <taxon>Mollusca</taxon>
        <taxon>Bivalvia</taxon>
        <taxon>Autobranchia</taxon>
        <taxon>Heteroconchia</taxon>
        <taxon>Euheterodonta</taxon>
        <taxon>Imparidentia</taxon>
        <taxon>Neoheterodontei</taxon>
        <taxon>Myida</taxon>
        <taxon>Dreissenoidea</taxon>
        <taxon>Dreissenidae</taxon>
        <taxon>Dreissena</taxon>
    </lineage>
</organism>
<feature type="domain" description="RING-type" evidence="6">
    <location>
        <begin position="24"/>
        <end position="67"/>
    </location>
</feature>
<dbReference type="GO" id="GO:0008270">
    <property type="term" value="F:zinc ion binding"/>
    <property type="evidence" value="ECO:0007669"/>
    <property type="project" value="UniProtKB-KW"/>
</dbReference>
<dbReference type="Pfam" id="PF00097">
    <property type="entry name" value="zf-C3HC4"/>
    <property type="match status" value="1"/>
</dbReference>
<gene>
    <name evidence="8" type="ORF">DPMN_091035</name>
</gene>
<dbReference type="EMBL" id="JAIWYP010000003">
    <property type="protein sequence ID" value="KAH3848655.1"/>
    <property type="molecule type" value="Genomic_DNA"/>
</dbReference>
<evidence type="ECO:0000256" key="3">
    <source>
        <dbReference type="ARBA" id="ARBA00022833"/>
    </source>
</evidence>
<dbReference type="SMART" id="SM00184">
    <property type="entry name" value="RING"/>
    <property type="match status" value="1"/>
</dbReference>
<evidence type="ECO:0000313" key="8">
    <source>
        <dbReference type="EMBL" id="KAH3848655.1"/>
    </source>
</evidence>
<sequence>MATGWNRDCVPNLGNSLFWKKLECPLCDQVFTNPKDLECGHTFCDLCLKKLIAKNASCKNITCPTCKNITYPSLRSKNTADLVKGLKTNIAVQELVRCFQPEASDPDEDVLHKSSDGEGTIISTYDDDTESFMCSTHRRMPFKFFCPNHSLLMCDFCKKVHGKSCRRFVLIEDHATPEVVKAVTCTQQQEISQMKSKLKTALKDLSVNRIQLKTQFEEYSAQLSDIEKDLKKLFVKLKSKLKAETFESITNQQQEQISEIKNLLAVIDFKTNELQQIGDYRDYSDRFIRLVINKDQNVVIESSVTAVTETLTSVRMRHVGIDVMTSFLKLGGEYLGEVQFKPTRLEHRKSV</sequence>
<dbReference type="PROSITE" id="PS50119">
    <property type="entry name" value="ZF_BBOX"/>
    <property type="match status" value="1"/>
</dbReference>
<evidence type="ECO:0000313" key="9">
    <source>
        <dbReference type="Proteomes" id="UP000828390"/>
    </source>
</evidence>